<organism evidence="11 12">
    <name type="scientific">Glycine soja</name>
    <name type="common">Wild soybean</name>
    <dbReference type="NCBI Taxonomy" id="3848"/>
    <lineage>
        <taxon>Eukaryota</taxon>
        <taxon>Viridiplantae</taxon>
        <taxon>Streptophyta</taxon>
        <taxon>Embryophyta</taxon>
        <taxon>Tracheophyta</taxon>
        <taxon>Spermatophyta</taxon>
        <taxon>Magnoliopsida</taxon>
        <taxon>eudicotyledons</taxon>
        <taxon>Gunneridae</taxon>
        <taxon>Pentapetalae</taxon>
        <taxon>rosids</taxon>
        <taxon>fabids</taxon>
        <taxon>Fabales</taxon>
        <taxon>Fabaceae</taxon>
        <taxon>Papilionoideae</taxon>
        <taxon>50 kb inversion clade</taxon>
        <taxon>NPAAA clade</taxon>
        <taxon>indigoferoid/millettioid clade</taxon>
        <taxon>Phaseoleae</taxon>
        <taxon>Glycine</taxon>
        <taxon>Glycine subgen. Soja</taxon>
    </lineage>
</organism>
<feature type="signal peptide" evidence="9">
    <location>
        <begin position="1"/>
        <end position="26"/>
    </location>
</feature>
<evidence type="ECO:0000256" key="2">
    <source>
        <dbReference type="ARBA" id="ARBA00007104"/>
    </source>
</evidence>
<keyword evidence="6 8" id="KW-0472">Membrane</keyword>
<keyword evidence="12" id="KW-1185">Reference proteome</keyword>
<dbReference type="PROSITE" id="PS50866">
    <property type="entry name" value="GOLD"/>
    <property type="match status" value="1"/>
</dbReference>
<dbReference type="InterPro" id="IPR015720">
    <property type="entry name" value="Emp24-like"/>
</dbReference>
<evidence type="ECO:0000256" key="1">
    <source>
        <dbReference type="ARBA" id="ARBA00004479"/>
    </source>
</evidence>
<keyword evidence="4 9" id="KW-0732">Signal</keyword>
<dbReference type="Pfam" id="PF01105">
    <property type="entry name" value="EMP24_GP25L"/>
    <property type="match status" value="1"/>
</dbReference>
<dbReference type="InterPro" id="IPR009038">
    <property type="entry name" value="GOLD_dom"/>
</dbReference>
<evidence type="ECO:0000256" key="5">
    <source>
        <dbReference type="ARBA" id="ARBA00022989"/>
    </source>
</evidence>
<comment type="subcellular location">
    <subcellularLocation>
        <location evidence="1 7">Membrane</location>
        <topology evidence="1 7">Single-pass type I membrane protein</topology>
    </subcellularLocation>
</comment>
<keyword evidence="3 7" id="KW-0812">Transmembrane</keyword>
<gene>
    <name evidence="11" type="ORF">D0Y65_049639</name>
</gene>
<evidence type="ECO:0000256" key="3">
    <source>
        <dbReference type="ARBA" id="ARBA00022692"/>
    </source>
</evidence>
<reference evidence="11 12" key="1">
    <citation type="submission" date="2018-09" db="EMBL/GenBank/DDBJ databases">
        <title>A high-quality reference genome of wild soybean provides a powerful tool to mine soybean genomes.</title>
        <authorList>
            <person name="Xie M."/>
            <person name="Chung C.Y.L."/>
            <person name="Li M.-W."/>
            <person name="Wong F.-L."/>
            <person name="Chan T.-F."/>
            <person name="Lam H.-M."/>
        </authorList>
    </citation>
    <scope>NUCLEOTIDE SEQUENCE [LARGE SCALE GENOMIC DNA]</scope>
    <source>
        <strain evidence="12">cv. W05</strain>
        <tissue evidence="11">Hypocotyl of etiolated seedlings</tissue>
    </source>
</reference>
<evidence type="ECO:0000313" key="12">
    <source>
        <dbReference type="Proteomes" id="UP000289340"/>
    </source>
</evidence>
<proteinExistence type="inferred from homology"/>
<name>A0A445FXW2_GLYSO</name>
<dbReference type="AlphaFoldDB" id="A0A445FXW2"/>
<evidence type="ECO:0000313" key="11">
    <source>
        <dbReference type="EMBL" id="RZB53778.1"/>
    </source>
</evidence>
<feature type="domain" description="GOLD" evidence="10">
    <location>
        <begin position="36"/>
        <end position="153"/>
    </location>
</feature>
<dbReference type="GO" id="GO:0016020">
    <property type="term" value="C:membrane"/>
    <property type="evidence" value="ECO:0007669"/>
    <property type="project" value="UniProtKB-SubCell"/>
</dbReference>
<evidence type="ECO:0000256" key="4">
    <source>
        <dbReference type="ARBA" id="ARBA00022729"/>
    </source>
</evidence>
<dbReference type="PANTHER" id="PTHR22811">
    <property type="entry name" value="TRANSMEMBRANE EMP24 DOMAIN-CONTAINING PROTEIN"/>
    <property type="match status" value="1"/>
</dbReference>
<dbReference type="Gramene" id="XM_028357994.1">
    <property type="protein sequence ID" value="XP_028213795.1"/>
    <property type="gene ID" value="LOC114396099"/>
</dbReference>
<evidence type="ECO:0000256" key="7">
    <source>
        <dbReference type="RuleBase" id="RU003827"/>
    </source>
</evidence>
<comment type="caution">
    <text evidence="11">The sequence shown here is derived from an EMBL/GenBank/DDBJ whole genome shotgun (WGS) entry which is preliminary data.</text>
</comment>
<feature type="chain" id="PRO_5019308114" evidence="9">
    <location>
        <begin position="27"/>
        <end position="218"/>
    </location>
</feature>
<accession>A0A445FXW2</accession>
<comment type="similarity">
    <text evidence="2 7">Belongs to the EMP24/GP25L family.</text>
</comment>
<dbReference type="EMBL" id="QZWG01000018">
    <property type="protein sequence ID" value="RZB53778.1"/>
    <property type="molecule type" value="Genomic_DNA"/>
</dbReference>
<protein>
    <submittedName>
        <fullName evidence="11">Transmembrane emp24 domain-containing protein p24delta9</fullName>
    </submittedName>
</protein>
<evidence type="ECO:0000256" key="8">
    <source>
        <dbReference type="SAM" id="Phobius"/>
    </source>
</evidence>
<dbReference type="SMART" id="SM01190">
    <property type="entry name" value="EMP24_GP25L"/>
    <property type="match status" value="1"/>
</dbReference>
<feature type="transmembrane region" description="Helical" evidence="8">
    <location>
        <begin position="186"/>
        <end position="206"/>
    </location>
</feature>
<evidence type="ECO:0000256" key="9">
    <source>
        <dbReference type="SAM" id="SignalP"/>
    </source>
</evidence>
<sequence>MSNPNHIHILRVLLLAPALMASIVNSMRFELKSGQSKCISEDLKSNVITVGNYYVLNPNNDGFPIPDSHKITVRVRSPYGNDFHYGDSVHSGNFAFTAAEAGDYTACFSVPSNLNLAVTVLVDFVWKNGFAAKDWSKVVKKGHIEVMELELQKLNDIASSIHDEIFYLREREVEMQDLNDETNTKMFTFTLVSILVCLSVAGLQLWHLKSFFEKKKLI</sequence>
<keyword evidence="5 8" id="KW-1133">Transmembrane helix</keyword>
<dbReference type="Proteomes" id="UP000289340">
    <property type="component" value="Chromosome 18"/>
</dbReference>
<evidence type="ECO:0000259" key="10">
    <source>
        <dbReference type="PROSITE" id="PS50866"/>
    </source>
</evidence>
<evidence type="ECO:0000256" key="6">
    <source>
        <dbReference type="ARBA" id="ARBA00023136"/>
    </source>
</evidence>